<sequence length="338" mass="38727">MLSSKVCGEFESIWKLFPDDLNASGKYYISGGTIKNYCPKRNCDSNINKIHAGCLWLFNQFYGNSYNFSSNANGNMNIVVYIMIWLTHKLNKMLNTQFSNLNEFYSKHIQNTDEYKNHIDDVTEYKNYIDLINQKKKIIDIDIKDMSKFYDAFKILCNMYINVGKQGVSKTFLEYANEFVDEYQKLLNNNNTDREDSSYNQILSTLSNDYSVLGRSKIDGKPIELPSLPTEKTAEKVEISDFKGTKTVSTSETQESNSKAKVSDSDSTLPSSSQVNKLILIPIIFVATLILLGIAYKVNNNSIKNIFALIFVIWISETISETTFKRKAKNMKKMNHNI</sequence>
<dbReference type="PaxDb" id="73239-Q7RMR5"/>
<dbReference type="InterPro" id="IPR006477">
    <property type="entry name" value="Yir_bir_cir"/>
</dbReference>
<feature type="region of interest" description="Disordered" evidence="1">
    <location>
        <begin position="248"/>
        <end position="270"/>
    </location>
</feature>
<evidence type="ECO:0000313" key="3">
    <source>
        <dbReference type="EMBL" id="EAA21541.1"/>
    </source>
</evidence>
<dbReference type="InParanoid" id="Q7RMR5"/>
<evidence type="ECO:0000313" key="4">
    <source>
        <dbReference type="Proteomes" id="UP000008553"/>
    </source>
</evidence>
<feature type="transmembrane region" description="Helical" evidence="2">
    <location>
        <begin position="278"/>
        <end position="296"/>
    </location>
</feature>
<proteinExistence type="predicted"/>
<accession>Q7RMR5</accession>
<feature type="compositionally biased region" description="Polar residues" evidence="1">
    <location>
        <begin position="248"/>
        <end position="260"/>
    </location>
</feature>
<keyword evidence="4" id="KW-1185">Reference proteome</keyword>
<evidence type="ECO:0000256" key="2">
    <source>
        <dbReference type="SAM" id="Phobius"/>
    </source>
</evidence>
<dbReference type="Pfam" id="PF06022">
    <property type="entry name" value="Cir_Bir_Yir"/>
    <property type="match status" value="1"/>
</dbReference>
<reference evidence="3 4" key="1">
    <citation type="journal article" date="2002" name="Nature">
        <title>Genome sequence and comparative analysis of the model rodent malaria parasite Plasmodium yoelii yoelii.</title>
        <authorList>
            <person name="Carlton J.M."/>
            <person name="Angiuoli S.V."/>
            <person name="Suh B.B."/>
            <person name="Kooij T.W."/>
            <person name="Pertea M."/>
            <person name="Silva J.C."/>
            <person name="Ermolaeva M.D."/>
            <person name="Allen J.E."/>
            <person name="Selengut J.D."/>
            <person name="Koo H.L."/>
            <person name="Peterson J.D."/>
            <person name="Pop M."/>
            <person name="Kosack D.S."/>
            <person name="Shumway M.F."/>
            <person name="Bidwell S.L."/>
            <person name="Shallom S.J."/>
            <person name="van Aken S.E."/>
            <person name="Riedmuller S.B."/>
            <person name="Feldblyum T.V."/>
            <person name="Cho J.K."/>
            <person name="Quackenbush J."/>
            <person name="Sedegah M."/>
            <person name="Shoaibi A."/>
            <person name="Cummings L.M."/>
            <person name="Florens L."/>
            <person name="Yates J.R."/>
            <person name="Raine J.D."/>
            <person name="Sinden R.E."/>
            <person name="Harris M.A."/>
            <person name="Cunningham D.A."/>
            <person name="Preiser P.R."/>
            <person name="Bergman L.W."/>
            <person name="Vaidya A.B."/>
            <person name="van Lin L.H."/>
            <person name="Janse C.J."/>
            <person name="Waters A.P."/>
            <person name="Smith H.O."/>
            <person name="White O.R."/>
            <person name="Salzberg S.L."/>
            <person name="Venter J.C."/>
            <person name="Fraser C.M."/>
            <person name="Hoffman S.L."/>
            <person name="Gardner M.J."/>
            <person name="Carucci D.J."/>
        </authorList>
    </citation>
    <scope>NUCLEOTIDE SEQUENCE [LARGE SCALE GENOMIC DNA]</scope>
    <source>
        <strain evidence="3 4">17XNL</strain>
    </source>
</reference>
<dbReference type="AlphaFoldDB" id="Q7RMR5"/>
<evidence type="ECO:0000256" key="1">
    <source>
        <dbReference type="SAM" id="MobiDB-lite"/>
    </source>
</evidence>
<name>Q7RMR5_PLAYO</name>
<dbReference type="Proteomes" id="UP000008553">
    <property type="component" value="Unassembled WGS sequence"/>
</dbReference>
<organism evidence="3 4">
    <name type="scientific">Plasmodium yoelii yoelii</name>
    <dbReference type="NCBI Taxonomy" id="73239"/>
    <lineage>
        <taxon>Eukaryota</taxon>
        <taxon>Sar</taxon>
        <taxon>Alveolata</taxon>
        <taxon>Apicomplexa</taxon>
        <taxon>Aconoidasida</taxon>
        <taxon>Haemosporida</taxon>
        <taxon>Plasmodiidae</taxon>
        <taxon>Plasmodium</taxon>
        <taxon>Plasmodium (Vinckeia)</taxon>
    </lineage>
</organism>
<protein>
    <submittedName>
        <fullName evidence="3">Bir1 protein</fullName>
    </submittedName>
</protein>
<gene>
    <name evidence="3" type="ORF">PY02113</name>
</gene>
<dbReference type="EMBL" id="AABL01000580">
    <property type="protein sequence ID" value="EAA21541.1"/>
    <property type="molecule type" value="Genomic_DNA"/>
</dbReference>
<keyword evidence="2" id="KW-1133">Transmembrane helix</keyword>
<comment type="caution">
    <text evidence="3">The sequence shown here is derived from an EMBL/GenBank/DDBJ whole genome shotgun (WGS) entry which is preliminary data.</text>
</comment>
<keyword evidence="2" id="KW-0812">Transmembrane</keyword>
<keyword evidence="2" id="KW-0472">Membrane</keyword>
<dbReference type="NCBIfam" id="TIGR01590">
    <property type="entry name" value="yir-bir-cir_Pla"/>
    <property type="match status" value="1"/>
</dbReference>